<sequence>MSIQLIATTTFGLEAVVKRECQALGFENIKTYDGKVEFTGTEADIVKANLWLRCAGRVWVKMGTFTAVTFTELFDQTKALPWADWIPEDGKFTVVGKSVKSTLFSVSDCQAIVKKAVVEKLKQTYKTDWFDETGASYTIQVGILKDVVTLAIDTSGSGLHMRGYRANALDAPLKETLASAMIQLSYWRKDRILLDPFCGSGTIPIEAAMIARNIAPGIHRKFASEEWKRIGKDLWKQARMEAYQAIDYDAMPQIYGSDIDPAAIELAKANAEKAGVDDCITFTVCPCQEITLPGKYGVMITNPPYGERLGELKEVENMYRALGGIMKEDTTWSTYLITSMEYFESLFGRKADRKRKLFNGRIKTDYYQFEGPRPPRK</sequence>
<evidence type="ECO:0000256" key="1">
    <source>
        <dbReference type="ARBA" id="ARBA00022603"/>
    </source>
</evidence>
<dbReference type="InterPro" id="IPR002052">
    <property type="entry name" value="DNA_methylase_N6_adenine_CS"/>
</dbReference>
<dbReference type="Gene3D" id="3.40.50.150">
    <property type="entry name" value="Vaccinia Virus protein VP39"/>
    <property type="match status" value="1"/>
</dbReference>
<comment type="caution">
    <text evidence="4">The sequence shown here is derived from an EMBL/GenBank/DDBJ whole genome shotgun (WGS) entry which is preliminary data.</text>
</comment>
<dbReference type="Pfam" id="PF22020">
    <property type="entry name" value="RlmL_1st"/>
    <property type="match status" value="1"/>
</dbReference>
<dbReference type="PROSITE" id="PS01261">
    <property type="entry name" value="UPF0020"/>
    <property type="match status" value="1"/>
</dbReference>
<dbReference type="PANTHER" id="PTHR47313">
    <property type="entry name" value="RIBOSOMAL RNA LARGE SUBUNIT METHYLTRANSFERASE K/L"/>
    <property type="match status" value="1"/>
</dbReference>
<dbReference type="GO" id="GO:0008168">
    <property type="term" value="F:methyltransferase activity"/>
    <property type="evidence" value="ECO:0007669"/>
    <property type="project" value="UniProtKB-KW"/>
</dbReference>
<dbReference type="CDD" id="cd11715">
    <property type="entry name" value="THUMP_AdoMetMT"/>
    <property type="match status" value="1"/>
</dbReference>
<dbReference type="InterPro" id="IPR053943">
    <property type="entry name" value="RlmKL-like_Mtase_CS"/>
</dbReference>
<dbReference type="Pfam" id="PF02926">
    <property type="entry name" value="THUMP"/>
    <property type="match status" value="1"/>
</dbReference>
<dbReference type="InterPro" id="IPR054170">
    <property type="entry name" value="RlmL_1st"/>
</dbReference>
<protein>
    <submittedName>
        <fullName evidence="4">Class I SAM-dependent RNA methyltransferase</fullName>
    </submittedName>
</protein>
<keyword evidence="1 4" id="KW-0489">Methyltransferase</keyword>
<evidence type="ECO:0000313" key="4">
    <source>
        <dbReference type="EMBL" id="MBM6877542.1"/>
    </source>
</evidence>
<dbReference type="Gene3D" id="3.30.2130.30">
    <property type="match status" value="1"/>
</dbReference>
<reference evidence="4 5" key="1">
    <citation type="journal article" date="2021" name="Sci. Rep.">
        <title>The distribution of antibiotic resistance genes in chicken gut microbiota commensals.</title>
        <authorList>
            <person name="Juricova H."/>
            <person name="Matiasovicova J."/>
            <person name="Kubasova T."/>
            <person name="Cejkova D."/>
            <person name="Rychlik I."/>
        </authorList>
    </citation>
    <scope>NUCLEOTIDE SEQUENCE [LARGE SCALE GENOMIC DNA]</scope>
    <source>
        <strain evidence="4 5">An431b</strain>
    </source>
</reference>
<proteinExistence type="predicted"/>
<dbReference type="CDD" id="cd02440">
    <property type="entry name" value="AdoMet_MTases"/>
    <property type="match status" value="1"/>
</dbReference>
<organism evidence="4 5">
    <name type="scientific">Anaerotignum lactatifermentans</name>
    <dbReference type="NCBI Taxonomy" id="160404"/>
    <lineage>
        <taxon>Bacteria</taxon>
        <taxon>Bacillati</taxon>
        <taxon>Bacillota</taxon>
        <taxon>Clostridia</taxon>
        <taxon>Lachnospirales</taxon>
        <taxon>Anaerotignaceae</taxon>
        <taxon>Anaerotignum</taxon>
    </lineage>
</organism>
<name>A0ABS2GA95_9FIRM</name>
<dbReference type="GO" id="GO:0032259">
    <property type="term" value="P:methylation"/>
    <property type="evidence" value="ECO:0007669"/>
    <property type="project" value="UniProtKB-KW"/>
</dbReference>
<keyword evidence="5" id="KW-1185">Reference proteome</keyword>
<dbReference type="InterPro" id="IPR000241">
    <property type="entry name" value="RlmKL-like_Mtase"/>
</dbReference>
<dbReference type="EMBL" id="JACSNV010000005">
    <property type="protein sequence ID" value="MBM6877542.1"/>
    <property type="molecule type" value="Genomic_DNA"/>
</dbReference>
<dbReference type="RefSeq" id="WP_205133434.1">
    <property type="nucleotide sequence ID" value="NZ_JACSNT010000006.1"/>
</dbReference>
<dbReference type="Proteomes" id="UP000729290">
    <property type="component" value="Unassembled WGS sequence"/>
</dbReference>
<dbReference type="Pfam" id="PF01170">
    <property type="entry name" value="UPF0020"/>
    <property type="match status" value="1"/>
</dbReference>
<dbReference type="InterPro" id="IPR004114">
    <property type="entry name" value="THUMP_dom"/>
</dbReference>
<dbReference type="InterPro" id="IPR029063">
    <property type="entry name" value="SAM-dependent_MTases_sf"/>
</dbReference>
<gene>
    <name evidence="4" type="ORF">H9X83_05150</name>
</gene>
<dbReference type="PANTHER" id="PTHR47313:SF1">
    <property type="entry name" value="RIBOSOMAL RNA LARGE SUBUNIT METHYLTRANSFERASE K_L"/>
    <property type="match status" value="1"/>
</dbReference>
<dbReference type="SUPFAM" id="SSF53335">
    <property type="entry name" value="S-adenosyl-L-methionine-dependent methyltransferases"/>
    <property type="match status" value="1"/>
</dbReference>
<keyword evidence="2" id="KW-0808">Transferase</keyword>
<evidence type="ECO:0000259" key="3">
    <source>
        <dbReference type="SMART" id="SM00981"/>
    </source>
</evidence>
<evidence type="ECO:0000256" key="2">
    <source>
        <dbReference type="ARBA" id="ARBA00022679"/>
    </source>
</evidence>
<feature type="domain" description="THUMP" evidence="3">
    <location>
        <begin position="57"/>
        <end position="154"/>
    </location>
</feature>
<evidence type="ECO:0000313" key="5">
    <source>
        <dbReference type="Proteomes" id="UP000729290"/>
    </source>
</evidence>
<dbReference type="SMART" id="SM00981">
    <property type="entry name" value="THUMP"/>
    <property type="match status" value="1"/>
</dbReference>
<dbReference type="PROSITE" id="PS00092">
    <property type="entry name" value="N6_MTASE"/>
    <property type="match status" value="1"/>
</dbReference>
<accession>A0ABS2GA95</accession>